<evidence type="ECO:0000256" key="1">
    <source>
        <dbReference type="SAM" id="Phobius"/>
    </source>
</evidence>
<evidence type="ECO:0000313" key="3">
    <source>
        <dbReference type="Proteomes" id="UP000467841"/>
    </source>
</evidence>
<accession>A0A6D2KZE2</accession>
<proteinExistence type="predicted"/>
<dbReference type="PANTHER" id="PTHR22734">
    <property type="entry name" value="U3 SMALL NUCLEOLAR RIBONUCLEOPROTEIN PROTEIN IMP4"/>
    <property type="match status" value="1"/>
</dbReference>
<dbReference type="PANTHER" id="PTHR22734:SF3">
    <property type="entry name" value="RIBOSOME PRODUCTION FACTOR 1"/>
    <property type="match status" value="1"/>
</dbReference>
<dbReference type="AlphaFoldDB" id="A0A6D2KZE2"/>
<sequence>MEMMKTTKAEELVQSQMRREIKSFDDEDLWEEFHQEEIDRVLSGEIEPKTLITSYGFQFTRVPQRGALIAWEMLSVCPNSSDSNWEFGSPYSLKEDQASPAGRPYPELHMDHFTSPASVGTARLIQSLFPKATHPPRKNIAYFQNQNGHIYYRHDWLHVEKAALEGGRPKVTRKVVYFVIGRHILSPIISKSTRSSFSDLTNLLVSLRHNNTTVKLFPPLPPFTAVFSLAKIVHHRSEVFPGVDLQFNLRALLNLWAELIISRSSSTLFMLLCSGRHVFMLFTVTSTGLSAGLSSDYSDLGSKVLLTCWRISNPTSVVQEYHQSTGVPLNLPLSIMEIDSKRLTALTASPRAIHLVHPLSIANELEIVFKTIIKAFLKKLPVFIIDLNCLTYPFIALYFISASSCFYFLAKNFQLPSVIAV</sequence>
<organism evidence="2 3">
    <name type="scientific">Microthlaspi erraticum</name>
    <dbReference type="NCBI Taxonomy" id="1685480"/>
    <lineage>
        <taxon>Eukaryota</taxon>
        <taxon>Viridiplantae</taxon>
        <taxon>Streptophyta</taxon>
        <taxon>Embryophyta</taxon>
        <taxon>Tracheophyta</taxon>
        <taxon>Spermatophyta</taxon>
        <taxon>Magnoliopsida</taxon>
        <taxon>eudicotyledons</taxon>
        <taxon>Gunneridae</taxon>
        <taxon>Pentapetalae</taxon>
        <taxon>rosids</taxon>
        <taxon>malvids</taxon>
        <taxon>Brassicales</taxon>
        <taxon>Brassicaceae</taxon>
        <taxon>Coluteocarpeae</taxon>
        <taxon>Microthlaspi</taxon>
    </lineage>
</organism>
<dbReference type="Proteomes" id="UP000467841">
    <property type="component" value="Unassembled WGS sequence"/>
</dbReference>
<dbReference type="GO" id="GO:0030687">
    <property type="term" value="C:preribosome, large subunit precursor"/>
    <property type="evidence" value="ECO:0007669"/>
    <property type="project" value="TreeGrafter"/>
</dbReference>
<keyword evidence="1" id="KW-0472">Membrane</keyword>
<dbReference type="GO" id="GO:0000470">
    <property type="term" value="P:maturation of LSU-rRNA"/>
    <property type="evidence" value="ECO:0007669"/>
    <property type="project" value="TreeGrafter"/>
</dbReference>
<keyword evidence="1" id="KW-0812">Transmembrane</keyword>
<reference evidence="2" key="1">
    <citation type="submission" date="2020-01" db="EMBL/GenBank/DDBJ databases">
        <authorList>
            <person name="Mishra B."/>
        </authorList>
    </citation>
    <scope>NUCLEOTIDE SEQUENCE [LARGE SCALE GENOMIC DNA]</scope>
</reference>
<dbReference type="GO" id="GO:0042134">
    <property type="term" value="F:rRNA primary transcript binding"/>
    <property type="evidence" value="ECO:0007669"/>
    <property type="project" value="InterPro"/>
</dbReference>
<feature type="transmembrane region" description="Helical" evidence="1">
    <location>
        <begin position="390"/>
        <end position="410"/>
    </location>
</feature>
<dbReference type="OrthoDB" id="264354at2759"/>
<dbReference type="GO" id="GO:0005730">
    <property type="term" value="C:nucleolus"/>
    <property type="evidence" value="ECO:0007669"/>
    <property type="project" value="TreeGrafter"/>
</dbReference>
<protein>
    <submittedName>
        <fullName evidence="2">Uncharacterized protein</fullName>
    </submittedName>
</protein>
<keyword evidence="1" id="KW-1133">Transmembrane helix</keyword>
<name>A0A6D2KZE2_9BRAS</name>
<evidence type="ECO:0000313" key="2">
    <source>
        <dbReference type="EMBL" id="CAA7054366.1"/>
    </source>
</evidence>
<comment type="caution">
    <text evidence="2">The sequence shown here is derived from an EMBL/GenBank/DDBJ whole genome shotgun (WGS) entry which is preliminary data.</text>
</comment>
<dbReference type="EMBL" id="CACVBM020001573">
    <property type="protein sequence ID" value="CAA7054366.1"/>
    <property type="molecule type" value="Genomic_DNA"/>
</dbReference>
<gene>
    <name evidence="2" type="ORF">MERR_LOCUS41602</name>
</gene>
<keyword evidence="3" id="KW-1185">Reference proteome</keyword>
<dbReference type="InterPro" id="IPR044281">
    <property type="entry name" value="IMP4/RPF1"/>
</dbReference>
<dbReference type="GO" id="GO:0000460">
    <property type="term" value="P:maturation of 5.8S rRNA"/>
    <property type="evidence" value="ECO:0007669"/>
    <property type="project" value="TreeGrafter"/>
</dbReference>